<evidence type="ECO:0000256" key="1">
    <source>
        <dbReference type="ARBA" id="ARBA00004127"/>
    </source>
</evidence>
<gene>
    <name evidence="7" type="ORF">V1634_08955</name>
</gene>
<organism evidence="7 8">
    <name type="scientific">Plantactinospora veratri</name>
    <dbReference type="NCBI Taxonomy" id="1436122"/>
    <lineage>
        <taxon>Bacteria</taxon>
        <taxon>Bacillati</taxon>
        <taxon>Actinomycetota</taxon>
        <taxon>Actinomycetes</taxon>
        <taxon>Micromonosporales</taxon>
        <taxon>Micromonosporaceae</taxon>
        <taxon>Plantactinospora</taxon>
    </lineage>
</organism>
<accession>A0ABU7SAI9</accession>
<comment type="caution">
    <text evidence="7">The sequence shown here is derived from an EMBL/GenBank/DDBJ whole genome shotgun (WGS) entry which is preliminary data.</text>
</comment>
<dbReference type="EMBL" id="JAZGQL010000005">
    <property type="protein sequence ID" value="MEE6306950.1"/>
    <property type="molecule type" value="Genomic_DNA"/>
</dbReference>
<protein>
    <submittedName>
        <fullName evidence="7">DUF202 domain-containing protein</fullName>
    </submittedName>
</protein>
<evidence type="ECO:0000313" key="7">
    <source>
        <dbReference type="EMBL" id="MEE6306950.1"/>
    </source>
</evidence>
<dbReference type="InterPro" id="IPR003807">
    <property type="entry name" value="DUF202"/>
</dbReference>
<keyword evidence="2 5" id="KW-0812">Transmembrane</keyword>
<evidence type="ECO:0000256" key="3">
    <source>
        <dbReference type="ARBA" id="ARBA00022989"/>
    </source>
</evidence>
<evidence type="ECO:0000256" key="4">
    <source>
        <dbReference type="ARBA" id="ARBA00023136"/>
    </source>
</evidence>
<proteinExistence type="predicted"/>
<dbReference type="RefSeq" id="WP_331207263.1">
    <property type="nucleotide sequence ID" value="NZ_JAZGQL010000005.1"/>
</dbReference>
<sequence length="109" mass="11036">MSPRLGGPGHPPPGPDAGLAAERTRLAWRRTVLAVGVVAVLAARLALSNGTVGALVTALAGLGWLGVLLVTFPRIAGRRLRPGRALPVTALITAGFAVLGLLLVLASVH</sequence>
<evidence type="ECO:0000259" key="6">
    <source>
        <dbReference type="Pfam" id="PF02656"/>
    </source>
</evidence>
<feature type="transmembrane region" description="Helical" evidence="5">
    <location>
        <begin position="31"/>
        <end position="47"/>
    </location>
</feature>
<keyword evidence="8" id="KW-1185">Reference proteome</keyword>
<feature type="transmembrane region" description="Helical" evidence="5">
    <location>
        <begin position="85"/>
        <end position="108"/>
    </location>
</feature>
<dbReference type="Proteomes" id="UP001339911">
    <property type="component" value="Unassembled WGS sequence"/>
</dbReference>
<evidence type="ECO:0000256" key="2">
    <source>
        <dbReference type="ARBA" id="ARBA00022692"/>
    </source>
</evidence>
<evidence type="ECO:0000313" key="8">
    <source>
        <dbReference type="Proteomes" id="UP001339911"/>
    </source>
</evidence>
<keyword evidence="4 5" id="KW-0472">Membrane</keyword>
<feature type="domain" description="DUF202" evidence="6">
    <location>
        <begin position="17"/>
        <end position="72"/>
    </location>
</feature>
<name>A0ABU7SAI9_9ACTN</name>
<evidence type="ECO:0000256" key="5">
    <source>
        <dbReference type="SAM" id="Phobius"/>
    </source>
</evidence>
<feature type="transmembrane region" description="Helical" evidence="5">
    <location>
        <begin position="53"/>
        <end position="73"/>
    </location>
</feature>
<keyword evidence="3 5" id="KW-1133">Transmembrane helix</keyword>
<comment type="subcellular location">
    <subcellularLocation>
        <location evidence="1">Endomembrane system</location>
        <topology evidence="1">Multi-pass membrane protein</topology>
    </subcellularLocation>
</comment>
<reference evidence="7 8" key="1">
    <citation type="submission" date="2024-01" db="EMBL/GenBank/DDBJ databases">
        <title>Genome insights into Plantactinospora veratri sp. nov.</title>
        <authorList>
            <person name="Wang L."/>
        </authorList>
    </citation>
    <scope>NUCLEOTIDE SEQUENCE [LARGE SCALE GENOMIC DNA]</scope>
    <source>
        <strain evidence="7 8">NEAU-FHS4</strain>
    </source>
</reference>
<dbReference type="Pfam" id="PF02656">
    <property type="entry name" value="DUF202"/>
    <property type="match status" value="1"/>
</dbReference>